<evidence type="ECO:0000256" key="4">
    <source>
        <dbReference type="ARBA" id="ARBA00023163"/>
    </source>
</evidence>
<keyword evidence="1" id="KW-0853">WD repeat</keyword>
<reference evidence="5 6" key="1">
    <citation type="submission" date="2018-10" db="EMBL/GenBank/DDBJ databases">
        <authorList>
            <consortium name="Pathogen Informatics"/>
        </authorList>
    </citation>
    <scope>NUCLEOTIDE SEQUENCE [LARGE SCALE GENOMIC DNA]</scope>
</reference>
<dbReference type="SUPFAM" id="SSF50978">
    <property type="entry name" value="WD40 repeat-like"/>
    <property type="match status" value="1"/>
</dbReference>
<gene>
    <name evidence="5" type="ORF">MCOS_LOCUS10450</name>
</gene>
<evidence type="ECO:0000256" key="2">
    <source>
        <dbReference type="ARBA" id="ARBA00022737"/>
    </source>
</evidence>
<dbReference type="AlphaFoldDB" id="A0A3P6GXS1"/>
<accession>A0A3P6GXS1</accession>
<dbReference type="InterPro" id="IPR036322">
    <property type="entry name" value="WD40_repeat_dom_sf"/>
</dbReference>
<sequence>MQTIEFICSLALTCICCRKPLDTNSCIKNEDNIWPDVVDVSPTPTNLNFKQTAFIRENHGKSIFGVAFNSDNRSRPTDPLLFATVGGNHVTIYQCKNLSMPAEGSIEGPPVILLQSFADPAGDDEDFYCCAWSRNLDSLSTSDVCSDSASSQQQILAVSGKRGIIRLLCPSLASCLASLVGHGQSVNELKPYPTLLQHFPEFSSRDAHGNYVDCARWFGSLVISKSCENAVVVWKPGPLDAGLTLPPRLTAIDKRARGDMTGVPQETRCSVLHQLRLPDCQLWYIRFDLDLAHRLLALGTGVGLPRIFLWDLSQLESAFNLTPKILQVSATGLGGVNNFGAIRQTRFANDGRTLIAVGDGGLVVRFDKVETDE</sequence>
<dbReference type="STRING" id="53468.A0A3P6GXS1"/>
<protein>
    <submittedName>
        <fullName evidence="5">Uncharacterized protein</fullName>
    </submittedName>
</protein>
<evidence type="ECO:0000313" key="6">
    <source>
        <dbReference type="Proteomes" id="UP000267029"/>
    </source>
</evidence>
<evidence type="ECO:0000256" key="3">
    <source>
        <dbReference type="ARBA" id="ARBA00023015"/>
    </source>
</evidence>
<dbReference type="InterPro" id="IPR051243">
    <property type="entry name" value="PcG_WD-repeat"/>
</dbReference>
<dbReference type="EMBL" id="UXSR01006341">
    <property type="protein sequence ID" value="VDD84447.1"/>
    <property type="molecule type" value="Genomic_DNA"/>
</dbReference>
<keyword evidence="6" id="KW-1185">Reference proteome</keyword>
<dbReference type="Gene3D" id="2.130.10.10">
    <property type="entry name" value="YVTN repeat-like/Quinoprotein amine dehydrogenase"/>
    <property type="match status" value="2"/>
</dbReference>
<keyword evidence="2" id="KW-0677">Repeat</keyword>
<dbReference type="PANTHER" id="PTHR10253">
    <property type="entry name" value="POLYCOMB PROTEIN"/>
    <property type="match status" value="1"/>
</dbReference>
<dbReference type="InterPro" id="IPR015943">
    <property type="entry name" value="WD40/YVTN_repeat-like_dom_sf"/>
</dbReference>
<name>A0A3P6GXS1_MESCO</name>
<keyword evidence="3" id="KW-0805">Transcription regulation</keyword>
<evidence type="ECO:0000313" key="5">
    <source>
        <dbReference type="EMBL" id="VDD84447.1"/>
    </source>
</evidence>
<keyword evidence="4" id="KW-0804">Transcription</keyword>
<evidence type="ECO:0000256" key="1">
    <source>
        <dbReference type="ARBA" id="ARBA00022574"/>
    </source>
</evidence>
<dbReference type="OrthoDB" id="7318948at2759"/>
<proteinExistence type="predicted"/>
<organism evidence="5 6">
    <name type="scientific">Mesocestoides corti</name>
    <name type="common">Flatworm</name>
    <dbReference type="NCBI Taxonomy" id="53468"/>
    <lineage>
        <taxon>Eukaryota</taxon>
        <taxon>Metazoa</taxon>
        <taxon>Spiralia</taxon>
        <taxon>Lophotrochozoa</taxon>
        <taxon>Platyhelminthes</taxon>
        <taxon>Cestoda</taxon>
        <taxon>Eucestoda</taxon>
        <taxon>Cyclophyllidea</taxon>
        <taxon>Mesocestoididae</taxon>
        <taxon>Mesocestoides</taxon>
    </lineage>
</organism>
<dbReference type="Proteomes" id="UP000267029">
    <property type="component" value="Unassembled WGS sequence"/>
</dbReference>